<dbReference type="Proteomes" id="UP000322139">
    <property type="component" value="Unassembled WGS sequence"/>
</dbReference>
<sequence length="110" mass="12483">MFSHNKIETIPFREFLARTHTIEEKSLMPLYGFMGLDMHAQSIMPINSFNAPYTCVFIVAGVVILSTLIEKTLINKGKFSTAERVASMTSFLLPVAFYSFLIFGITKVFY</sequence>
<evidence type="ECO:0000313" key="3">
    <source>
        <dbReference type="Proteomes" id="UP000322139"/>
    </source>
</evidence>
<protein>
    <submittedName>
        <fullName evidence="2">Uncharacterized protein</fullName>
    </submittedName>
</protein>
<keyword evidence="1" id="KW-0472">Membrane</keyword>
<dbReference type="AlphaFoldDB" id="A0A5D4RA99"/>
<comment type="caution">
    <text evidence="2">The sequence shown here is derived from an EMBL/GenBank/DDBJ whole genome shotgun (WGS) entry which is preliminary data.</text>
</comment>
<feature type="transmembrane region" description="Helical" evidence="1">
    <location>
        <begin position="51"/>
        <end position="69"/>
    </location>
</feature>
<reference evidence="2 3" key="1">
    <citation type="submission" date="2019-08" db="EMBL/GenBank/DDBJ databases">
        <title>Bacillus genomes from the desert of Cuatro Cienegas, Coahuila.</title>
        <authorList>
            <person name="Olmedo-Alvarez G."/>
        </authorList>
    </citation>
    <scope>NUCLEOTIDE SEQUENCE [LARGE SCALE GENOMIC DNA]</scope>
    <source>
        <strain evidence="2 3">CH446_14T</strain>
    </source>
</reference>
<keyword evidence="1" id="KW-1133">Transmembrane helix</keyword>
<name>A0A5D4RA99_9BACI</name>
<keyword evidence="1" id="KW-0812">Transmembrane</keyword>
<accession>A0A5D4RA99</accession>
<evidence type="ECO:0000256" key="1">
    <source>
        <dbReference type="SAM" id="Phobius"/>
    </source>
</evidence>
<feature type="transmembrane region" description="Helical" evidence="1">
    <location>
        <begin position="90"/>
        <end position="109"/>
    </location>
</feature>
<dbReference type="EMBL" id="VTER01000007">
    <property type="protein sequence ID" value="TYS46776.1"/>
    <property type="molecule type" value="Genomic_DNA"/>
</dbReference>
<organism evidence="2 3">
    <name type="scientific">Bacillus infantis</name>
    <dbReference type="NCBI Taxonomy" id="324767"/>
    <lineage>
        <taxon>Bacteria</taxon>
        <taxon>Bacillati</taxon>
        <taxon>Bacillota</taxon>
        <taxon>Bacilli</taxon>
        <taxon>Bacillales</taxon>
        <taxon>Bacillaceae</taxon>
        <taxon>Bacillus</taxon>
    </lineage>
</organism>
<evidence type="ECO:0000313" key="2">
    <source>
        <dbReference type="EMBL" id="TYS46776.1"/>
    </source>
</evidence>
<proteinExistence type="predicted"/>
<dbReference type="RefSeq" id="WP_148975519.1">
    <property type="nucleotide sequence ID" value="NZ_VTER01000007.1"/>
</dbReference>
<gene>
    <name evidence="2" type="ORF">FZD51_14995</name>
</gene>